<dbReference type="Proteomes" id="UP000250125">
    <property type="component" value="Chromosome"/>
</dbReference>
<proteinExistence type="predicted"/>
<sequence>MNQRKLAVILIVLLVFVAPISYVLYSYHGFENVINPGTPKSSEEYVVIYTPSAQFYTLTAEEYKKLLENGTRPPEGSKVFNVTLDSHITGSPEVDLNLTLRSVYDYFTIVMGDPSVTNCKDNPALYIGDCRYRTLAVSEVSGMVANIFAANYYIKGLHMGYDNVTARQYAFNQTYLRYRKAYLNFWTKVDIGRGKLGNVDHLAVLLIGPAEGAGENRIFVPRKGVLVIEGTTDETLRAEVVLIENIIGFQWPEGNETKTVKITG</sequence>
<protein>
    <submittedName>
        <fullName evidence="1">Uncharacterized protein</fullName>
    </submittedName>
</protein>
<dbReference type="AlphaFoldDB" id="A0A2Z2MY75"/>
<dbReference type="RefSeq" id="WP_088856166.1">
    <property type="nucleotide sequence ID" value="NZ_CP015103.1"/>
</dbReference>
<reference evidence="1 2" key="1">
    <citation type="submission" date="2016-04" db="EMBL/GenBank/DDBJ databases">
        <title>Complete genome sequence of Thermococcus siculi type strain RG-20.</title>
        <authorList>
            <person name="Oger P.M."/>
        </authorList>
    </citation>
    <scope>NUCLEOTIDE SEQUENCE [LARGE SCALE GENOMIC DNA]</scope>
    <source>
        <strain evidence="1 2">RG-20</strain>
    </source>
</reference>
<dbReference type="OrthoDB" id="85824at2157"/>
<accession>A0A2Z2MY75</accession>
<evidence type="ECO:0000313" key="1">
    <source>
        <dbReference type="EMBL" id="ASJ08930.1"/>
    </source>
</evidence>
<evidence type="ECO:0000313" key="2">
    <source>
        <dbReference type="Proteomes" id="UP000250125"/>
    </source>
</evidence>
<keyword evidence="2" id="KW-1185">Reference proteome</keyword>
<organism evidence="1 2">
    <name type="scientific">Thermococcus siculi</name>
    <dbReference type="NCBI Taxonomy" id="72803"/>
    <lineage>
        <taxon>Archaea</taxon>
        <taxon>Methanobacteriati</taxon>
        <taxon>Methanobacteriota</taxon>
        <taxon>Thermococci</taxon>
        <taxon>Thermococcales</taxon>
        <taxon>Thermococcaceae</taxon>
        <taxon>Thermococcus</taxon>
    </lineage>
</organism>
<dbReference type="EMBL" id="CP015103">
    <property type="protein sequence ID" value="ASJ08930.1"/>
    <property type="molecule type" value="Genomic_DNA"/>
</dbReference>
<name>A0A2Z2MY75_9EURY</name>
<dbReference type="KEGG" id="tsl:A3L11_06710"/>
<dbReference type="GeneID" id="33317914"/>
<gene>
    <name evidence="1" type="ORF">A3L11_06710</name>
</gene>